<dbReference type="Gene3D" id="2.60.120.200">
    <property type="match status" value="1"/>
</dbReference>
<evidence type="ECO:0008006" key="3">
    <source>
        <dbReference type="Google" id="ProtNLM"/>
    </source>
</evidence>
<organism evidence="2">
    <name type="scientific">viral metagenome</name>
    <dbReference type="NCBI Taxonomy" id="1070528"/>
    <lineage>
        <taxon>unclassified sequences</taxon>
        <taxon>metagenomes</taxon>
        <taxon>organismal metagenomes</taxon>
    </lineage>
</organism>
<evidence type="ECO:0000256" key="1">
    <source>
        <dbReference type="SAM" id="Phobius"/>
    </source>
</evidence>
<dbReference type="Pfam" id="PF13385">
    <property type="entry name" value="Laminin_G_3"/>
    <property type="match status" value="1"/>
</dbReference>
<keyword evidence="1" id="KW-0472">Membrane</keyword>
<protein>
    <recommendedName>
        <fullName evidence="3">Lectin/glucanase superfamily protein</fullName>
    </recommendedName>
</protein>
<sequence>MNTVYLVLGLGVVLLVIYLIVRYTFGTVGKRENSSILVPIPNSNKLSVLLSEDTSVATAEQLDKSWYGTSGSTLFFFINPTIKDRTARVGNEYATALTFGSGVLKLNLLVAPDASRGEESAPAQLVIKTNTGNEVVELYNIDLQRWTSVAIVKQSARFKVYLNGKLTAAYTCTTGMPEKDTTQPLKIGDSTGRLDGSITNMVLYSVALSTQDIYSLISQQAGTDGKPYSVSSDAIGIDRLFSTVPWLGIGCPGGLCTEPKKPNPYETWQTSYA</sequence>
<dbReference type="InterPro" id="IPR013320">
    <property type="entry name" value="ConA-like_dom_sf"/>
</dbReference>
<feature type="transmembrane region" description="Helical" evidence="1">
    <location>
        <begin position="6"/>
        <end position="25"/>
    </location>
</feature>
<evidence type="ECO:0000313" key="2">
    <source>
        <dbReference type="EMBL" id="QHU32183.1"/>
    </source>
</evidence>
<dbReference type="SUPFAM" id="SSF49899">
    <property type="entry name" value="Concanavalin A-like lectins/glucanases"/>
    <property type="match status" value="1"/>
</dbReference>
<dbReference type="EMBL" id="MN740536">
    <property type="protein sequence ID" value="QHU32183.1"/>
    <property type="molecule type" value="Genomic_DNA"/>
</dbReference>
<proteinExistence type="predicted"/>
<accession>A0A6C0LNY7</accession>
<name>A0A6C0LNY7_9ZZZZ</name>
<keyword evidence="1" id="KW-0812">Transmembrane</keyword>
<dbReference type="AlphaFoldDB" id="A0A6C0LNY7"/>
<reference evidence="2" key="1">
    <citation type="journal article" date="2020" name="Nature">
        <title>Giant virus diversity and host interactions through global metagenomics.</title>
        <authorList>
            <person name="Schulz F."/>
            <person name="Roux S."/>
            <person name="Paez-Espino D."/>
            <person name="Jungbluth S."/>
            <person name="Walsh D.A."/>
            <person name="Denef V.J."/>
            <person name="McMahon K.D."/>
            <person name="Konstantinidis K.T."/>
            <person name="Eloe-Fadrosh E.A."/>
            <person name="Kyrpides N.C."/>
            <person name="Woyke T."/>
        </authorList>
    </citation>
    <scope>NUCLEOTIDE SEQUENCE</scope>
    <source>
        <strain evidence="2">GVMAG-M-3300027963-9</strain>
    </source>
</reference>
<keyword evidence="1" id="KW-1133">Transmembrane helix</keyword>